<name>A0A7W9SL99_ARMRO</name>
<protein>
    <submittedName>
        <fullName evidence="2">Uncharacterized protein</fullName>
    </submittedName>
</protein>
<proteinExistence type="predicted"/>
<keyword evidence="3" id="KW-1185">Reference proteome</keyword>
<organism evidence="2 3">
    <name type="scientific">Armatimonas rosea</name>
    <dbReference type="NCBI Taxonomy" id="685828"/>
    <lineage>
        <taxon>Bacteria</taxon>
        <taxon>Bacillati</taxon>
        <taxon>Armatimonadota</taxon>
        <taxon>Armatimonadia</taxon>
        <taxon>Armatimonadales</taxon>
        <taxon>Armatimonadaceae</taxon>
        <taxon>Armatimonas</taxon>
    </lineage>
</organism>
<dbReference type="RefSeq" id="WP_184192346.1">
    <property type="nucleotide sequence ID" value="NZ_JACHGW010000001.1"/>
</dbReference>
<reference evidence="2 3" key="1">
    <citation type="submission" date="2020-08" db="EMBL/GenBank/DDBJ databases">
        <title>Genomic Encyclopedia of Type Strains, Phase IV (KMG-IV): sequencing the most valuable type-strain genomes for metagenomic binning, comparative biology and taxonomic classification.</title>
        <authorList>
            <person name="Goeker M."/>
        </authorList>
    </citation>
    <scope>NUCLEOTIDE SEQUENCE [LARGE SCALE GENOMIC DNA]</scope>
    <source>
        <strain evidence="2 3">DSM 23562</strain>
    </source>
</reference>
<dbReference type="AlphaFoldDB" id="A0A7W9SL99"/>
<comment type="caution">
    <text evidence="2">The sequence shown here is derived from an EMBL/GenBank/DDBJ whole genome shotgun (WGS) entry which is preliminary data.</text>
</comment>
<dbReference type="EMBL" id="JACHGW010000001">
    <property type="protein sequence ID" value="MBB6048711.1"/>
    <property type="molecule type" value="Genomic_DNA"/>
</dbReference>
<evidence type="ECO:0000256" key="1">
    <source>
        <dbReference type="SAM" id="MobiDB-lite"/>
    </source>
</evidence>
<sequence length="323" mass="35574">MRAKRQILVAVVLVLAGGGVAVSQWIGAEPSQGPEDDLAGFRPFRPNDPWNTPVTKAPVDPSSDAIVATIGLDRPLHPDFGASYRLRPHGIPYNVVGPQTKRVPVDFYYPAESDLADYPLPEKVRIEGGEKGTGDRHVLLVDRQEARLYELFDAHRKPDGRWKAGSGAIFDLRNNTKRPQGWTSADAAGLPIFPGLARYDEVARGEIAHALRFTVVRTRAASVPPATHKASRLTDPNLPPMGMRVRLKASIPIDDLPPQARVIARALKTYGMLLADNGGDWFISGTPDRRWDDHDIASLKRLRGRDFEVVKLGWPLDNLSISP</sequence>
<evidence type="ECO:0000313" key="3">
    <source>
        <dbReference type="Proteomes" id="UP000520814"/>
    </source>
</evidence>
<dbReference type="Proteomes" id="UP000520814">
    <property type="component" value="Unassembled WGS sequence"/>
</dbReference>
<evidence type="ECO:0000313" key="2">
    <source>
        <dbReference type="EMBL" id="MBB6048711.1"/>
    </source>
</evidence>
<gene>
    <name evidence="2" type="ORF">HNQ39_000473</name>
</gene>
<feature type="region of interest" description="Disordered" evidence="1">
    <location>
        <begin position="31"/>
        <end position="59"/>
    </location>
</feature>
<accession>A0A7W9SL99</accession>